<dbReference type="HAMAP" id="MF_00652">
    <property type="entry name" value="UPF0246"/>
    <property type="match status" value="1"/>
</dbReference>
<organism evidence="2 3">
    <name type="scientific">Enterococcus aquimarinus</name>
    <dbReference type="NCBI Taxonomy" id="328396"/>
    <lineage>
        <taxon>Bacteria</taxon>
        <taxon>Bacillati</taxon>
        <taxon>Bacillota</taxon>
        <taxon>Bacilli</taxon>
        <taxon>Lactobacillales</taxon>
        <taxon>Enterococcaceae</taxon>
        <taxon>Enterococcus</taxon>
    </lineage>
</organism>
<dbReference type="GO" id="GO:0033194">
    <property type="term" value="P:response to hydroperoxide"/>
    <property type="evidence" value="ECO:0007669"/>
    <property type="project" value="TreeGrafter"/>
</dbReference>
<dbReference type="Proteomes" id="UP000182149">
    <property type="component" value="Unassembled WGS sequence"/>
</dbReference>
<evidence type="ECO:0000256" key="1">
    <source>
        <dbReference type="HAMAP-Rule" id="MF_00652"/>
    </source>
</evidence>
<evidence type="ECO:0000313" key="2">
    <source>
        <dbReference type="EMBL" id="OJG11907.1"/>
    </source>
</evidence>
<name>A0A1L8QWL7_9ENTE</name>
<dbReference type="AlphaFoldDB" id="A0A1L8QWL7"/>
<dbReference type="GO" id="GO:0005829">
    <property type="term" value="C:cytosol"/>
    <property type="evidence" value="ECO:0007669"/>
    <property type="project" value="TreeGrafter"/>
</dbReference>
<dbReference type="Pfam" id="PF03883">
    <property type="entry name" value="H2O2_YaaD"/>
    <property type="match status" value="1"/>
</dbReference>
<comment type="caution">
    <text evidence="2">The sequence shown here is derived from an EMBL/GenBank/DDBJ whole genome shotgun (WGS) entry which is preliminary data.</text>
</comment>
<comment type="similarity">
    <text evidence="1">Belongs to the UPF0246 family.</text>
</comment>
<evidence type="ECO:0000313" key="3">
    <source>
        <dbReference type="Proteomes" id="UP000182149"/>
    </source>
</evidence>
<protein>
    <recommendedName>
        <fullName evidence="1">UPF0246 protein RU93_GL001140</fullName>
    </recommendedName>
</protein>
<gene>
    <name evidence="2" type="ORF">RU93_GL001140</name>
</gene>
<dbReference type="OrthoDB" id="9777133at2"/>
<dbReference type="PANTHER" id="PTHR30283:SF4">
    <property type="entry name" value="PEROXIDE STRESS RESISTANCE PROTEIN YAAA"/>
    <property type="match status" value="1"/>
</dbReference>
<sequence>MQIIISPTKTMTTTRDHDFQESQPVFLAETTRLLEELKKLSLEEATALWKCSEALGQKNYERLLQMDLTKQTTPAILSYQGLQYQYMAPHLFTAPAFDYIQERLRILSGFYGLLRPFDGIVPYRLEMQAPLRIGAAQNLYTFWGSRLYEALDFANGPIINLASNEYTKVLTPYLQKDDRLLDISFVSLVNGKPKVKATLAKMARGEMIRFMAEHQVVSIEEIQAFDHPDYRFSESFSTDQKLVFVYQETKNE</sequence>
<accession>A0A1L8QWL7</accession>
<proteinExistence type="inferred from homology"/>
<dbReference type="NCBIfam" id="NF002543">
    <property type="entry name" value="PRK02101.1-4"/>
    <property type="match status" value="1"/>
</dbReference>
<dbReference type="RefSeq" id="WP_071874075.1">
    <property type="nucleotide sequence ID" value="NZ_JBHSHF010000012.1"/>
</dbReference>
<keyword evidence="3" id="KW-1185">Reference proteome</keyword>
<dbReference type="PANTHER" id="PTHR30283">
    <property type="entry name" value="PEROXIDE STRESS RESPONSE PROTEIN YAAA"/>
    <property type="match status" value="1"/>
</dbReference>
<dbReference type="EMBL" id="JXKD01000002">
    <property type="protein sequence ID" value="OJG11907.1"/>
    <property type="molecule type" value="Genomic_DNA"/>
</dbReference>
<dbReference type="InterPro" id="IPR005583">
    <property type="entry name" value="YaaA"/>
</dbReference>
<reference evidence="2 3" key="1">
    <citation type="submission" date="2014-12" db="EMBL/GenBank/DDBJ databases">
        <title>Draft genome sequences of 29 type strains of Enterococci.</title>
        <authorList>
            <person name="Zhong Z."/>
            <person name="Sun Z."/>
            <person name="Liu W."/>
            <person name="Zhang W."/>
            <person name="Zhang H."/>
        </authorList>
    </citation>
    <scope>NUCLEOTIDE SEQUENCE [LARGE SCALE GENOMIC DNA]</scope>
    <source>
        <strain evidence="2 3">DSM 17690</strain>
    </source>
</reference>